<dbReference type="Gene3D" id="2.40.50.230">
    <property type="entry name" value="Gp5 N-terminal domain"/>
    <property type="match status" value="1"/>
</dbReference>
<evidence type="ECO:0000313" key="1">
    <source>
        <dbReference type="EMBL" id="SPY97803.1"/>
    </source>
</evidence>
<protein>
    <recommendedName>
        <fullName evidence="3">Phage protein</fullName>
    </recommendedName>
</protein>
<sequence length="548" mass="60884">MKPINRLYLSGDETHLVDVKMVLELSQCGRGFITAKTDTDYTGKLVRLDIGYTDLLLRYFTGYVERSQPSQNGFQKLFVRELVGVFDRMWPCSFQHPTLKQITDYLKEHSGLHFVLPDAEYVNTPIPHYTHNGTGYQLLNSLGKVFNIPDYIWYQTPDGDVFVGSWADSFWKDKEIEIDNQFSSEQRAGNQMTIPMVQSLRPGVKVNDKRLERVALDNDNMTLTWISPDSITGRAENRTIAQQQIDNAYPELSAGLHLPKFARVEAPTENTTAGDISDPFRPKYAVDVQMVDADGNDVAPVYHAVPLPLPMAGNESGMFQYPPVGSMVEIAFENGRADKPFIRQVLSHGNTLPDIKPGEQLQQQRQEVSQRVTQDGTWHRQTDQKIIEESMHREVKTDTENRTVIARETTVQATDKTTVIGTSTLMAGAIMQIAEGDFSQATQANKIVAVGKNMTVDVGQQLEEKIGAVRSSIAGAMQKIMAPVVYLGNEQLNVMQCMLDTLDVVNELAALTASHTHNNTGSPLNASAISNTGTKSAGLKQKYSPVIG</sequence>
<organism evidence="1 2">
    <name type="scientific">Proteus mirabilis</name>
    <dbReference type="NCBI Taxonomy" id="584"/>
    <lineage>
        <taxon>Bacteria</taxon>
        <taxon>Pseudomonadati</taxon>
        <taxon>Pseudomonadota</taxon>
        <taxon>Gammaproteobacteria</taxon>
        <taxon>Enterobacterales</taxon>
        <taxon>Morganellaceae</taxon>
        <taxon>Proteus</taxon>
    </lineage>
</organism>
<dbReference type="Proteomes" id="UP000251485">
    <property type="component" value="Unassembled WGS sequence"/>
</dbReference>
<dbReference type="SUPFAM" id="SSF69349">
    <property type="entry name" value="Phage fibre proteins"/>
    <property type="match status" value="1"/>
</dbReference>
<dbReference type="EMBL" id="UAUE01000023">
    <property type="protein sequence ID" value="SPY97803.1"/>
    <property type="molecule type" value="Genomic_DNA"/>
</dbReference>
<dbReference type="AlphaFoldDB" id="A0A2X2BSH2"/>
<name>A0A2X2BSH2_PROMI</name>
<gene>
    <name evidence="1" type="ORF">NCTC10975_02911</name>
</gene>
<accession>A0A2X2BSH2</accession>
<dbReference type="InterPro" id="IPR037026">
    <property type="entry name" value="Vgr_OB-fold_dom_sf"/>
</dbReference>
<evidence type="ECO:0008006" key="3">
    <source>
        <dbReference type="Google" id="ProtNLM"/>
    </source>
</evidence>
<proteinExistence type="predicted"/>
<reference evidence="1 2" key="1">
    <citation type="submission" date="2018-06" db="EMBL/GenBank/DDBJ databases">
        <authorList>
            <consortium name="Pathogen Informatics"/>
            <person name="Doyle S."/>
        </authorList>
    </citation>
    <scope>NUCLEOTIDE SEQUENCE [LARGE SCALE GENOMIC DNA]</scope>
    <source>
        <strain evidence="1 2">NCTC10975</strain>
    </source>
</reference>
<evidence type="ECO:0000313" key="2">
    <source>
        <dbReference type="Proteomes" id="UP000251485"/>
    </source>
</evidence>
<dbReference type="SUPFAM" id="SSF69255">
    <property type="entry name" value="gp5 N-terminal domain-like"/>
    <property type="match status" value="1"/>
</dbReference>